<dbReference type="KEGG" id="bfz:BAU07_15225"/>
<dbReference type="Proteomes" id="UP000091926">
    <property type="component" value="Chromosome"/>
</dbReference>
<dbReference type="PANTHER" id="PTHR37533:SF2">
    <property type="entry name" value="FLAGELLAR HOOK-LENGTH CONTROL PROTEIN"/>
    <property type="match status" value="1"/>
</dbReference>
<feature type="region of interest" description="Disordered" evidence="1">
    <location>
        <begin position="119"/>
        <end position="271"/>
    </location>
</feature>
<accession>A0A193GEQ0</accession>
<dbReference type="InterPro" id="IPR021136">
    <property type="entry name" value="Flagellar_hook_control-like_C"/>
</dbReference>
<feature type="compositionally biased region" description="Low complexity" evidence="1">
    <location>
        <begin position="184"/>
        <end position="211"/>
    </location>
</feature>
<feature type="region of interest" description="Disordered" evidence="1">
    <location>
        <begin position="303"/>
        <end position="323"/>
    </location>
</feature>
<evidence type="ECO:0000259" key="2">
    <source>
        <dbReference type="Pfam" id="PF02120"/>
    </source>
</evidence>
<reference evidence="3 4" key="1">
    <citation type="submission" date="2016-06" db="EMBL/GenBank/DDBJ databases">
        <title>Complete genome sequences of Bordetella bronchialis and Bordetella flabilis.</title>
        <authorList>
            <person name="LiPuma J.J."/>
            <person name="Spilker T."/>
        </authorList>
    </citation>
    <scope>NUCLEOTIDE SEQUENCE [LARGE SCALE GENOMIC DNA]</scope>
    <source>
        <strain evidence="3 4">AU10664</strain>
    </source>
</reference>
<feature type="domain" description="Flagellar hook-length control protein-like C-terminal" evidence="2">
    <location>
        <begin position="344"/>
        <end position="420"/>
    </location>
</feature>
<dbReference type="Pfam" id="PF02120">
    <property type="entry name" value="Flg_hook"/>
    <property type="match status" value="1"/>
</dbReference>
<evidence type="ECO:0000313" key="4">
    <source>
        <dbReference type="Proteomes" id="UP000091926"/>
    </source>
</evidence>
<proteinExistence type="predicted"/>
<dbReference type="STRING" id="463014.BAU07_15225"/>
<gene>
    <name evidence="3" type="ORF">BAU07_15225</name>
</gene>
<protein>
    <recommendedName>
        <fullName evidence="2">Flagellar hook-length control protein-like C-terminal domain-containing protein</fullName>
    </recommendedName>
</protein>
<dbReference type="Gene3D" id="3.30.750.140">
    <property type="match status" value="1"/>
</dbReference>
<dbReference type="InterPro" id="IPR038610">
    <property type="entry name" value="FliK-like_C_sf"/>
</dbReference>
<dbReference type="RefSeq" id="WP_066659270.1">
    <property type="nucleotide sequence ID" value="NZ_CBCSCL010000021.1"/>
</dbReference>
<feature type="compositionally biased region" description="Low complexity" evidence="1">
    <location>
        <begin position="133"/>
        <end position="166"/>
    </location>
</feature>
<organism evidence="3 4">
    <name type="scientific">Bordetella flabilis</name>
    <dbReference type="NCBI Taxonomy" id="463014"/>
    <lineage>
        <taxon>Bacteria</taxon>
        <taxon>Pseudomonadati</taxon>
        <taxon>Pseudomonadota</taxon>
        <taxon>Betaproteobacteria</taxon>
        <taxon>Burkholderiales</taxon>
        <taxon>Alcaligenaceae</taxon>
        <taxon>Bordetella</taxon>
    </lineage>
</organism>
<dbReference type="CDD" id="cd17470">
    <property type="entry name" value="T3SS_Flik_C"/>
    <property type="match status" value="1"/>
</dbReference>
<feature type="compositionally biased region" description="Low complexity" evidence="1">
    <location>
        <begin position="49"/>
        <end position="83"/>
    </location>
</feature>
<feature type="region of interest" description="Disordered" evidence="1">
    <location>
        <begin position="1"/>
        <end position="90"/>
    </location>
</feature>
<dbReference type="EMBL" id="CP016172">
    <property type="protein sequence ID" value="ANN78275.1"/>
    <property type="molecule type" value="Genomic_DNA"/>
</dbReference>
<keyword evidence="4" id="KW-1185">Reference proteome</keyword>
<evidence type="ECO:0000313" key="3">
    <source>
        <dbReference type="EMBL" id="ANN78275.1"/>
    </source>
</evidence>
<feature type="compositionally biased region" description="Low complexity" evidence="1">
    <location>
        <begin position="303"/>
        <end position="320"/>
    </location>
</feature>
<feature type="compositionally biased region" description="Low complexity" evidence="1">
    <location>
        <begin position="1"/>
        <end position="28"/>
    </location>
</feature>
<evidence type="ECO:0000256" key="1">
    <source>
        <dbReference type="SAM" id="MobiDB-lite"/>
    </source>
</evidence>
<feature type="compositionally biased region" description="Basic and acidic residues" evidence="1">
    <location>
        <begin position="29"/>
        <end position="38"/>
    </location>
</feature>
<feature type="compositionally biased region" description="Polar residues" evidence="1">
    <location>
        <begin position="168"/>
        <end position="183"/>
    </location>
</feature>
<feature type="region of interest" description="Disordered" evidence="1">
    <location>
        <begin position="417"/>
        <end position="445"/>
    </location>
</feature>
<dbReference type="InterPro" id="IPR052563">
    <property type="entry name" value="FliK"/>
</dbReference>
<dbReference type="AlphaFoldDB" id="A0A193GEQ0"/>
<dbReference type="PANTHER" id="PTHR37533">
    <property type="entry name" value="FLAGELLAR HOOK-LENGTH CONTROL PROTEIN"/>
    <property type="match status" value="1"/>
</dbReference>
<name>A0A193GEQ0_9BORD</name>
<sequence>MTSPLAMLAVAAPAPAGRPSGASAPEAGASRDGDDASRFSDIMARQRAGQDAAATSAGTGAPASPPAAGAADPVADADGGATADGKHDDKTGVAAATPAELTLAQQALALATMAAELQGGGSAATPPSTTGDASGAGQPLPGQPAAAGGTSATTPAALLPATPGDASQAASASTDGARASSQVAANGLPAALPGAGTPGAAPAASAHPAGATHDTAAPSAVDARNAARQDEEAVSARAAMVDTRTGTDSRPDARAQASGSHTPVDTPKALSADKDAVADTSFASSRPDTAPVAPSDMAQALAGAWQAPAASTGGPASAPAIRTPVGQPQWGAELGGQLVTLTHRAGEDAQTAQLRLDPPDLGPLQVTIKITDGVAQASFVSAHAAVRQALESALPQLQQTLAQAGISLGQTSVSDQGAQAGFGGMQQGNEHASGQGGGQTANASADTAGDVVQIAVPTRRAGAGIVDTFA</sequence>